<dbReference type="InterPro" id="IPR019991">
    <property type="entry name" value="GTP-bd_ribosome_bgen"/>
</dbReference>
<keyword evidence="2 3" id="KW-0342">GTP-binding</keyword>
<dbReference type="InterPro" id="IPR023179">
    <property type="entry name" value="GTP-bd_ortho_bundle_sf"/>
</dbReference>
<evidence type="ECO:0000313" key="7">
    <source>
        <dbReference type="Proteomes" id="UP000289440"/>
    </source>
</evidence>
<keyword evidence="7" id="KW-1185">Reference proteome</keyword>
<dbReference type="InterPro" id="IPR016478">
    <property type="entry name" value="GTPase_MTG1"/>
</dbReference>
<dbReference type="GO" id="GO:0003924">
    <property type="term" value="F:GTPase activity"/>
    <property type="evidence" value="ECO:0007669"/>
    <property type="project" value="TreeGrafter"/>
</dbReference>
<feature type="binding site" evidence="4">
    <location>
        <position position="164"/>
    </location>
    <ligand>
        <name>GTP</name>
        <dbReference type="ChEBI" id="CHEBI:37565"/>
    </ligand>
</feature>
<proteinExistence type="inferred from homology"/>
<dbReference type="NCBIfam" id="TIGR03596">
    <property type="entry name" value="GTPase_YlqF"/>
    <property type="match status" value="1"/>
</dbReference>
<dbReference type="Proteomes" id="UP000289440">
    <property type="component" value="Chromosome"/>
</dbReference>
<gene>
    <name evidence="6" type="primary">rbgA</name>
    <name evidence="6" type="ORF">NCTC10166_00520</name>
</gene>
<comment type="function">
    <text evidence="3">Required for a late step of 50S ribosomal subunit assembly. Has GTPase activity.</text>
</comment>
<evidence type="ECO:0000256" key="4">
    <source>
        <dbReference type="PIRSR" id="PIRSR006230-1"/>
    </source>
</evidence>
<dbReference type="AlphaFoldDB" id="A0A449A5P0"/>
<dbReference type="KEGG" id="mnu:NCTC10166_00520"/>
<evidence type="ECO:0000259" key="5">
    <source>
        <dbReference type="PROSITE" id="PS51721"/>
    </source>
</evidence>
<dbReference type="Gene3D" id="3.40.50.300">
    <property type="entry name" value="P-loop containing nucleotide triphosphate hydrolases"/>
    <property type="match status" value="1"/>
</dbReference>
<name>A0A449A5P0_9BACT</name>
<dbReference type="Pfam" id="PF01926">
    <property type="entry name" value="MMR_HSR1"/>
    <property type="match status" value="1"/>
</dbReference>
<dbReference type="CDD" id="cd01856">
    <property type="entry name" value="YlqF"/>
    <property type="match status" value="1"/>
</dbReference>
<keyword evidence="3" id="KW-0963">Cytoplasm</keyword>
<comment type="similarity">
    <text evidence="3">Belongs to the TRAFAC class YlqF/YawG GTPase family. MTG1 subfamily.</text>
</comment>
<evidence type="ECO:0000256" key="2">
    <source>
        <dbReference type="ARBA" id="ARBA00023134"/>
    </source>
</evidence>
<sequence length="267" mass="30892">MSKAIKEIKEKEKICDLFVIVLDARAPISTYNEEFDKISPHKPRLFVITKKDYGDLKKLKLILKKFENNSKSKVILVNLKNNFSKKIILENINELLKEKKQKDLQKGLLKPQLRVFVVGVPNSGKSTLINLLASSKAKVGDKPGVTKSQQWIKAKNIQLLDTPGILWPKFDDQFVAMKLAIIGSINPDIIPKQSFFTFGYRLLSKYYPEKILNLNLTPTEDEVEIYNNLYLLAKNKNFLLKNNKLDVEKTSQWFRNYLRKITNVTYD</sequence>
<keyword evidence="1 3" id="KW-0547">Nucleotide-binding</keyword>
<evidence type="ECO:0000256" key="1">
    <source>
        <dbReference type="ARBA" id="ARBA00022741"/>
    </source>
</evidence>
<dbReference type="PIRSF" id="PIRSF006230">
    <property type="entry name" value="MG442"/>
    <property type="match status" value="1"/>
</dbReference>
<dbReference type="InterPro" id="IPR027417">
    <property type="entry name" value="P-loop_NTPase"/>
</dbReference>
<evidence type="ECO:0000256" key="3">
    <source>
        <dbReference type="PIRNR" id="PIRNR006230"/>
    </source>
</evidence>
<evidence type="ECO:0000313" key="6">
    <source>
        <dbReference type="EMBL" id="VEU59542.1"/>
    </source>
</evidence>
<dbReference type="GO" id="GO:0005525">
    <property type="term" value="F:GTP binding"/>
    <property type="evidence" value="ECO:0007669"/>
    <property type="project" value="UniProtKB-KW"/>
</dbReference>
<dbReference type="InterPro" id="IPR030378">
    <property type="entry name" value="G_CP_dom"/>
</dbReference>
<dbReference type="GO" id="GO:0006412">
    <property type="term" value="P:translation"/>
    <property type="evidence" value="ECO:0007669"/>
    <property type="project" value="TreeGrafter"/>
</dbReference>
<dbReference type="EMBL" id="LR214951">
    <property type="protein sequence ID" value="VEU59542.1"/>
    <property type="molecule type" value="Genomic_DNA"/>
</dbReference>
<organism evidence="6 7">
    <name type="scientific">Mesomycoplasma neurolyticum</name>
    <dbReference type="NCBI Taxonomy" id="2120"/>
    <lineage>
        <taxon>Bacteria</taxon>
        <taxon>Bacillati</taxon>
        <taxon>Mycoplasmatota</taxon>
        <taxon>Mycoplasmoidales</taxon>
        <taxon>Metamycoplasmataceae</taxon>
        <taxon>Mesomycoplasma</taxon>
    </lineage>
</organism>
<accession>A0A449A5P0</accession>
<dbReference type="PANTHER" id="PTHR45782:SF4">
    <property type="entry name" value="MITOCHONDRIAL RIBOSOME-ASSOCIATED GTPASE 1"/>
    <property type="match status" value="1"/>
</dbReference>
<dbReference type="GO" id="GO:0005737">
    <property type="term" value="C:cytoplasm"/>
    <property type="evidence" value="ECO:0007669"/>
    <property type="project" value="UniProtKB-SubCell"/>
</dbReference>
<dbReference type="Gene3D" id="1.10.1580.10">
    <property type="match status" value="1"/>
</dbReference>
<reference evidence="6 7" key="1">
    <citation type="submission" date="2019-01" db="EMBL/GenBank/DDBJ databases">
        <authorList>
            <consortium name="Pathogen Informatics"/>
        </authorList>
    </citation>
    <scope>NUCLEOTIDE SEQUENCE [LARGE SCALE GENOMIC DNA]</scope>
    <source>
        <strain evidence="6 7">NCTC10166</strain>
    </source>
</reference>
<dbReference type="InterPro" id="IPR006073">
    <property type="entry name" value="GTP-bd"/>
</dbReference>
<dbReference type="PANTHER" id="PTHR45782">
    <property type="entry name" value="MITOCHONDRIAL RIBOSOME-ASSOCIATED GTPASE 1"/>
    <property type="match status" value="1"/>
</dbReference>
<protein>
    <recommendedName>
        <fullName evidence="3">Ribosome biogenesis GTPase A</fullName>
    </recommendedName>
</protein>
<dbReference type="PROSITE" id="PS51721">
    <property type="entry name" value="G_CP"/>
    <property type="match status" value="1"/>
</dbReference>
<comment type="subcellular location">
    <subcellularLocation>
        <location evidence="3">Cytoplasm</location>
    </subcellularLocation>
</comment>
<feature type="domain" description="CP-type G" evidence="5">
    <location>
        <begin position="2"/>
        <end position="168"/>
    </location>
</feature>
<feature type="binding site" evidence="4">
    <location>
        <begin position="122"/>
        <end position="127"/>
    </location>
    <ligand>
        <name>GTP</name>
        <dbReference type="ChEBI" id="CHEBI:37565"/>
    </ligand>
</feature>
<dbReference type="SUPFAM" id="SSF52540">
    <property type="entry name" value="P-loop containing nucleoside triphosphate hydrolases"/>
    <property type="match status" value="1"/>
</dbReference>